<dbReference type="AlphaFoldDB" id="A0A9D3USL8"/>
<dbReference type="Proteomes" id="UP000828251">
    <property type="component" value="Unassembled WGS sequence"/>
</dbReference>
<organism evidence="1 2">
    <name type="scientific">Gossypium stocksii</name>
    <dbReference type="NCBI Taxonomy" id="47602"/>
    <lineage>
        <taxon>Eukaryota</taxon>
        <taxon>Viridiplantae</taxon>
        <taxon>Streptophyta</taxon>
        <taxon>Embryophyta</taxon>
        <taxon>Tracheophyta</taxon>
        <taxon>Spermatophyta</taxon>
        <taxon>Magnoliopsida</taxon>
        <taxon>eudicotyledons</taxon>
        <taxon>Gunneridae</taxon>
        <taxon>Pentapetalae</taxon>
        <taxon>rosids</taxon>
        <taxon>malvids</taxon>
        <taxon>Malvales</taxon>
        <taxon>Malvaceae</taxon>
        <taxon>Malvoideae</taxon>
        <taxon>Gossypium</taxon>
    </lineage>
</organism>
<protein>
    <recommendedName>
        <fullName evidence="3">Reverse transcriptase</fullName>
    </recommendedName>
</protein>
<gene>
    <name evidence="1" type="ORF">J1N35_034455</name>
</gene>
<dbReference type="EMBL" id="JAIQCV010000010">
    <property type="protein sequence ID" value="KAH1056390.1"/>
    <property type="molecule type" value="Genomic_DNA"/>
</dbReference>
<comment type="caution">
    <text evidence="1">The sequence shown here is derived from an EMBL/GenBank/DDBJ whole genome shotgun (WGS) entry which is preliminary data.</text>
</comment>
<name>A0A9D3USL8_9ROSI</name>
<accession>A0A9D3USL8</accession>
<keyword evidence="2" id="KW-1185">Reference proteome</keyword>
<sequence>MQVTKRACGQLRRPKWWLAMIWKDEDFLRRVGDAVKEEWVVRGDFNAMLNDAEKEGGRRIVKAHVNEFRDVLDDLALVDIKSDRVEHEKREISRVKDIINRIIDMTDKGDSVKRSRAQWLKEGDSSTKYFHPKATSRDLGFIRECITKENNDWLTWEYTETEVLQAIKQTDPSKAPGVDGLSGSFFKQHWDIVGKDTLRYIYKIVAMVMANYLKAILPVLSSKYFPDGNIFNAKRRDKASFTWSSIAIAVVKLKKGFGWQVGNGDHINIRTDNWGLEDLNGSTIIPHNTNHDVNSVRYLWLVNDRKWDTDKVYLMYGKDWGDRIYNLSIGNEG</sequence>
<dbReference type="OrthoDB" id="1281119at2759"/>
<evidence type="ECO:0008006" key="3">
    <source>
        <dbReference type="Google" id="ProtNLM"/>
    </source>
</evidence>
<evidence type="ECO:0000313" key="2">
    <source>
        <dbReference type="Proteomes" id="UP000828251"/>
    </source>
</evidence>
<evidence type="ECO:0000313" key="1">
    <source>
        <dbReference type="EMBL" id="KAH1056390.1"/>
    </source>
</evidence>
<reference evidence="1 2" key="1">
    <citation type="journal article" date="2021" name="Plant Biotechnol. J.">
        <title>Multi-omics assisted identification of the key and species-specific regulatory components of drought-tolerant mechanisms in Gossypium stocksii.</title>
        <authorList>
            <person name="Yu D."/>
            <person name="Ke L."/>
            <person name="Zhang D."/>
            <person name="Wu Y."/>
            <person name="Sun Y."/>
            <person name="Mei J."/>
            <person name="Sun J."/>
            <person name="Sun Y."/>
        </authorList>
    </citation>
    <scope>NUCLEOTIDE SEQUENCE [LARGE SCALE GENOMIC DNA]</scope>
    <source>
        <strain evidence="2">cv. E1</strain>
        <tissue evidence="1">Leaf</tissue>
    </source>
</reference>
<proteinExistence type="predicted"/>